<evidence type="ECO:0000313" key="3">
    <source>
        <dbReference type="Proteomes" id="UP000325105"/>
    </source>
</evidence>
<dbReference type="GO" id="GO:0008218">
    <property type="term" value="P:bioluminescence"/>
    <property type="evidence" value="ECO:0007669"/>
    <property type="project" value="InterPro"/>
</dbReference>
<gene>
    <name evidence="2" type="ORF">BC792_11236</name>
</gene>
<protein>
    <submittedName>
        <fullName evidence="2">Acyl-CoA reductase LuxC</fullName>
    </submittedName>
</protein>
<accession>A0A5S5DE94</accession>
<evidence type="ECO:0000313" key="2">
    <source>
        <dbReference type="EMBL" id="TYP94373.1"/>
    </source>
</evidence>
<organism evidence="2 3">
    <name type="scientific">Sphingobacterium allocomposti</name>
    <dbReference type="NCBI Taxonomy" id="415956"/>
    <lineage>
        <taxon>Bacteria</taxon>
        <taxon>Pseudomonadati</taxon>
        <taxon>Bacteroidota</taxon>
        <taxon>Sphingobacteriia</taxon>
        <taxon>Sphingobacteriales</taxon>
        <taxon>Sphingobacteriaceae</taxon>
        <taxon>Sphingobacterium</taxon>
    </lineage>
</organism>
<dbReference type="GO" id="GO:0003995">
    <property type="term" value="F:acyl-CoA dehydrogenase activity"/>
    <property type="evidence" value="ECO:0007669"/>
    <property type="project" value="InterPro"/>
</dbReference>
<sequence length="375" mass="42390">MSRLYFQYYTKLVVISYRHAKILEKNIRTILNRNILTKKQRIEAFVALGDFLLSDSREIGDRLAIAAVKNPWYTPDNVRKQVRAICENLTEEKLESWLSSYPDISSARVVGLILAGNVPLVGFHDIMCVLLSGFHAQIKVSSDDAGLTTFVLEKLVQIAPAFAQKIQLVERLSDFDLIIATGSTNSSRYFEYYFGKKPHIIRKNRNSVALLTGEEDKEALTRLGYDIFDYFGLGCRSVSKLLVPQGYDMSRFFEAIEGFSDVGNHHKYRNNYDYNKSIYLINKDRHFDNGFLLLKEDPRMASPLGVVFFEEYENLDAAASRLSADAGHIQCLVTEATIETAIPTFSLGNSQCPGLTDYADGVDVLRFLFAHAADK</sequence>
<keyword evidence="1" id="KW-0521">NADP</keyword>
<evidence type="ECO:0000256" key="1">
    <source>
        <dbReference type="ARBA" id="ARBA00022857"/>
    </source>
</evidence>
<keyword evidence="3" id="KW-1185">Reference proteome</keyword>
<dbReference type="SUPFAM" id="SSF53720">
    <property type="entry name" value="ALDH-like"/>
    <property type="match status" value="1"/>
</dbReference>
<dbReference type="InterPro" id="IPR008670">
    <property type="entry name" value="CoA_reduct_LuxC"/>
</dbReference>
<dbReference type="InterPro" id="IPR016161">
    <property type="entry name" value="Ald_DH/histidinol_DH"/>
</dbReference>
<name>A0A5S5DE94_9SPHI</name>
<dbReference type="EMBL" id="VNHX01000012">
    <property type="protein sequence ID" value="TYP94373.1"/>
    <property type="molecule type" value="Genomic_DNA"/>
</dbReference>
<dbReference type="Proteomes" id="UP000325105">
    <property type="component" value="Unassembled WGS sequence"/>
</dbReference>
<dbReference type="Pfam" id="PF05893">
    <property type="entry name" value="LuxC"/>
    <property type="match status" value="1"/>
</dbReference>
<proteinExistence type="predicted"/>
<comment type="caution">
    <text evidence="2">The sequence shown here is derived from an EMBL/GenBank/DDBJ whole genome shotgun (WGS) entry which is preliminary data.</text>
</comment>
<dbReference type="AlphaFoldDB" id="A0A5S5DE94"/>
<reference evidence="2 3" key="1">
    <citation type="submission" date="2019-07" db="EMBL/GenBank/DDBJ databases">
        <title>Genomic Encyclopedia of Archaeal and Bacterial Type Strains, Phase II (KMG-II): from individual species to whole genera.</title>
        <authorList>
            <person name="Goeker M."/>
        </authorList>
    </citation>
    <scope>NUCLEOTIDE SEQUENCE [LARGE SCALE GENOMIC DNA]</scope>
    <source>
        <strain evidence="2 3">DSM 18850</strain>
    </source>
</reference>